<dbReference type="AlphaFoldDB" id="A0A699JZT7"/>
<proteinExistence type="predicted"/>
<dbReference type="EMBL" id="BKCJ010455964">
    <property type="protein sequence ID" value="GFA61723.1"/>
    <property type="molecule type" value="Genomic_DNA"/>
</dbReference>
<reference evidence="2" key="1">
    <citation type="journal article" date="2019" name="Sci. Rep.">
        <title>Draft genome of Tanacetum cinerariifolium, the natural source of mosquito coil.</title>
        <authorList>
            <person name="Yamashiro T."/>
            <person name="Shiraishi A."/>
            <person name="Satake H."/>
            <person name="Nakayama K."/>
        </authorList>
    </citation>
    <scope>NUCLEOTIDE SEQUENCE</scope>
</reference>
<feature type="region of interest" description="Disordered" evidence="1">
    <location>
        <begin position="402"/>
        <end position="442"/>
    </location>
</feature>
<name>A0A699JZT7_TANCI</name>
<feature type="compositionally biased region" description="Polar residues" evidence="1">
    <location>
        <begin position="132"/>
        <end position="172"/>
    </location>
</feature>
<evidence type="ECO:0008006" key="3">
    <source>
        <dbReference type="Google" id="ProtNLM"/>
    </source>
</evidence>
<comment type="caution">
    <text evidence="2">The sequence shown here is derived from an EMBL/GenBank/DDBJ whole genome shotgun (WGS) entry which is preliminary data.</text>
</comment>
<feature type="compositionally biased region" description="Polar residues" evidence="1">
    <location>
        <begin position="404"/>
        <end position="432"/>
    </location>
</feature>
<sequence>SEKGFANAALKNELRKLKGTCVDTKFAKPSILGKPVLQPYRNQSVVRQPTAFKSERCKFSKPRFASQFDVINDLSKPVTPHYVPKVRESVFVKPHHMIASGSSRNSSNESYESNDMAHKYYLEVAKKKTQDKNTSLKPSVRHTTSLQNTTDGSKPKPRSNNQTSRSFPVTKSSCGMSNGVPLVAHSRNSSSFSDSKHFICSTCQKCVFNANKDDCIKKFLKKLNSCAKVQSPKTRNINKPVEPKSHTQKPDRQIAIGQRFSLNKSFAVREKPNTPRSCLRWIPTGRIFKTAGLRWIPTGNMFIDSITKVDSEPPNVQASDLNVNKMAYANNTLGLGLQRKEKYTLYSGLVQNLVSPTPYVPPSKKVYAIMFQQLFDEYFNPSPRAVSPVLTVVAALRVVDPAGSPSSTTIDQDVPSASSSPTTQKIQSQFTHQGAKEQIHGHQNAQFDNAPLRNLSSDPSSEETTVQGFIPLNLHHLNRSFDSFTKLIMNHPMENFICDPSR</sequence>
<organism evidence="2">
    <name type="scientific">Tanacetum cinerariifolium</name>
    <name type="common">Dalmatian daisy</name>
    <name type="synonym">Chrysanthemum cinerariifolium</name>
    <dbReference type="NCBI Taxonomy" id="118510"/>
    <lineage>
        <taxon>Eukaryota</taxon>
        <taxon>Viridiplantae</taxon>
        <taxon>Streptophyta</taxon>
        <taxon>Embryophyta</taxon>
        <taxon>Tracheophyta</taxon>
        <taxon>Spermatophyta</taxon>
        <taxon>Magnoliopsida</taxon>
        <taxon>eudicotyledons</taxon>
        <taxon>Gunneridae</taxon>
        <taxon>Pentapetalae</taxon>
        <taxon>asterids</taxon>
        <taxon>campanulids</taxon>
        <taxon>Asterales</taxon>
        <taxon>Asteraceae</taxon>
        <taxon>Asteroideae</taxon>
        <taxon>Anthemideae</taxon>
        <taxon>Anthemidinae</taxon>
        <taxon>Tanacetum</taxon>
    </lineage>
</organism>
<gene>
    <name evidence="2" type="ORF">Tci_633695</name>
</gene>
<evidence type="ECO:0000313" key="2">
    <source>
        <dbReference type="EMBL" id="GFA61723.1"/>
    </source>
</evidence>
<feature type="non-terminal residue" evidence="2">
    <location>
        <position position="1"/>
    </location>
</feature>
<accession>A0A699JZT7</accession>
<feature type="region of interest" description="Disordered" evidence="1">
    <location>
        <begin position="128"/>
        <end position="172"/>
    </location>
</feature>
<protein>
    <recommendedName>
        <fullName evidence="3">Integrase, catalytic region, zinc finger, CCHC-type, peptidase aspartic, catalytic</fullName>
    </recommendedName>
</protein>
<evidence type="ECO:0000256" key="1">
    <source>
        <dbReference type="SAM" id="MobiDB-lite"/>
    </source>
</evidence>